<name>A0A368SH42_SETIT</name>
<dbReference type="AlphaFoldDB" id="A0A368SH42"/>
<reference evidence="1" key="2">
    <citation type="submission" date="2015-07" db="EMBL/GenBank/DDBJ databases">
        <authorList>
            <person name="Noorani M."/>
        </authorList>
    </citation>
    <scope>NUCLEOTIDE SEQUENCE</scope>
    <source>
        <strain evidence="1">Yugu1</strain>
    </source>
</reference>
<accession>A0A368SH42</accession>
<organism evidence="1">
    <name type="scientific">Setaria italica</name>
    <name type="common">Foxtail millet</name>
    <name type="synonym">Panicum italicum</name>
    <dbReference type="NCBI Taxonomy" id="4555"/>
    <lineage>
        <taxon>Eukaryota</taxon>
        <taxon>Viridiplantae</taxon>
        <taxon>Streptophyta</taxon>
        <taxon>Embryophyta</taxon>
        <taxon>Tracheophyta</taxon>
        <taxon>Spermatophyta</taxon>
        <taxon>Magnoliopsida</taxon>
        <taxon>Liliopsida</taxon>
        <taxon>Poales</taxon>
        <taxon>Poaceae</taxon>
        <taxon>PACMAD clade</taxon>
        <taxon>Panicoideae</taxon>
        <taxon>Panicodae</taxon>
        <taxon>Paniceae</taxon>
        <taxon>Cenchrinae</taxon>
        <taxon>Setaria</taxon>
    </lineage>
</organism>
<sequence>MGAPGADVMRAARLQHAPPLRSGVSPPHPPALPSISCSTMGPAIVRPALLAWSGGLRARPSSPRLFVEPGRRVEEGAEMGQPCGRPSSCRSWCSAGAGVRRAHSRCCRVSE</sequence>
<evidence type="ECO:0000313" key="1">
    <source>
        <dbReference type="EMBL" id="RCV41737.1"/>
    </source>
</evidence>
<reference evidence="1" key="1">
    <citation type="journal article" date="2012" name="Nat. Biotechnol.">
        <title>Reference genome sequence of the model plant Setaria.</title>
        <authorList>
            <person name="Bennetzen J.L."/>
            <person name="Schmutz J."/>
            <person name="Wang H."/>
            <person name="Percifield R."/>
            <person name="Hawkins J."/>
            <person name="Pontaroli A.C."/>
            <person name="Estep M."/>
            <person name="Feng L."/>
            <person name="Vaughn J.N."/>
            <person name="Grimwood J."/>
            <person name="Jenkins J."/>
            <person name="Barry K."/>
            <person name="Lindquist E."/>
            <person name="Hellsten U."/>
            <person name="Deshpande S."/>
            <person name="Wang X."/>
            <person name="Wu X."/>
            <person name="Mitros T."/>
            <person name="Triplett J."/>
            <person name="Yang X."/>
            <person name="Ye C.Y."/>
            <person name="Mauro-Herrera M."/>
            <person name="Wang L."/>
            <person name="Li P."/>
            <person name="Sharma M."/>
            <person name="Sharma R."/>
            <person name="Ronald P.C."/>
            <person name="Panaud O."/>
            <person name="Kellogg E.A."/>
            <person name="Brutnell T.P."/>
            <person name="Doust A.N."/>
            <person name="Tuskan G.A."/>
            <person name="Rokhsar D."/>
            <person name="Devos K.M."/>
        </authorList>
    </citation>
    <scope>NUCLEOTIDE SEQUENCE [LARGE SCALE GENOMIC DNA]</scope>
    <source>
        <strain evidence="1">Yugu1</strain>
    </source>
</reference>
<proteinExistence type="predicted"/>
<dbReference type="EMBL" id="CM003536">
    <property type="protein sequence ID" value="RCV41737.1"/>
    <property type="molecule type" value="Genomic_DNA"/>
</dbReference>
<protein>
    <submittedName>
        <fullName evidence="1">Uncharacterized protein</fullName>
    </submittedName>
</protein>
<gene>
    <name evidence="1" type="ORF">SETIT_9G160000v2</name>
</gene>